<dbReference type="NCBIfam" id="NF007216">
    <property type="entry name" value="PRK09638.1"/>
    <property type="match status" value="1"/>
</dbReference>
<feature type="domain" description="RNA polymerase sigma factor 70 region 4 type 2" evidence="6">
    <location>
        <begin position="126"/>
        <end position="171"/>
    </location>
</feature>
<dbReference type="Pfam" id="PF08281">
    <property type="entry name" value="Sigma70_r4_2"/>
    <property type="match status" value="1"/>
</dbReference>
<dbReference type="RefSeq" id="WP_053436937.1">
    <property type="nucleotide sequence ID" value="NZ_LGUF01000007.1"/>
</dbReference>
<dbReference type="SUPFAM" id="SSF88659">
    <property type="entry name" value="Sigma3 and sigma4 domains of RNA polymerase sigma factors"/>
    <property type="match status" value="1"/>
</dbReference>
<dbReference type="InterPro" id="IPR013249">
    <property type="entry name" value="RNA_pol_sigma70_r4_t2"/>
</dbReference>
<dbReference type="Pfam" id="PF04542">
    <property type="entry name" value="Sigma70_r2"/>
    <property type="match status" value="1"/>
</dbReference>
<name>A0A0M0GIH9_SPOGL</name>
<dbReference type="GO" id="GO:0016987">
    <property type="term" value="F:sigma factor activity"/>
    <property type="evidence" value="ECO:0007669"/>
    <property type="project" value="UniProtKB-KW"/>
</dbReference>
<dbReference type="OrthoDB" id="3472490at2"/>
<dbReference type="InterPro" id="IPR036388">
    <property type="entry name" value="WH-like_DNA-bd_sf"/>
</dbReference>
<evidence type="ECO:0000256" key="4">
    <source>
        <dbReference type="ARBA" id="ARBA00023163"/>
    </source>
</evidence>
<dbReference type="PANTHER" id="PTHR43133:SF60">
    <property type="entry name" value="RNA POLYMERASE SIGMA FACTOR SIGV"/>
    <property type="match status" value="1"/>
</dbReference>
<protein>
    <submittedName>
        <fullName evidence="7">RNA polymerase sigma factor SigY</fullName>
    </submittedName>
</protein>
<dbReference type="AlphaFoldDB" id="A0A0M0GIH9"/>
<evidence type="ECO:0000259" key="6">
    <source>
        <dbReference type="Pfam" id="PF08281"/>
    </source>
</evidence>
<dbReference type="SUPFAM" id="SSF88946">
    <property type="entry name" value="Sigma2 domain of RNA polymerase sigma factors"/>
    <property type="match status" value="1"/>
</dbReference>
<keyword evidence="8" id="KW-1185">Reference proteome</keyword>
<dbReference type="InterPro" id="IPR013325">
    <property type="entry name" value="RNA_pol_sigma_r2"/>
</dbReference>
<evidence type="ECO:0000256" key="1">
    <source>
        <dbReference type="ARBA" id="ARBA00010641"/>
    </source>
</evidence>
<evidence type="ECO:0000256" key="3">
    <source>
        <dbReference type="ARBA" id="ARBA00023082"/>
    </source>
</evidence>
<evidence type="ECO:0000313" key="8">
    <source>
        <dbReference type="Proteomes" id="UP000037109"/>
    </source>
</evidence>
<comment type="similarity">
    <text evidence="1">Belongs to the sigma-70 factor family. ECF subfamily.</text>
</comment>
<gene>
    <name evidence="7" type="ORF">AF332_23935</name>
</gene>
<dbReference type="Gene3D" id="1.10.1740.10">
    <property type="match status" value="1"/>
</dbReference>
<dbReference type="GO" id="GO:0006352">
    <property type="term" value="P:DNA-templated transcription initiation"/>
    <property type="evidence" value="ECO:0007669"/>
    <property type="project" value="InterPro"/>
</dbReference>
<dbReference type="CDD" id="cd06171">
    <property type="entry name" value="Sigma70_r4"/>
    <property type="match status" value="1"/>
</dbReference>
<evidence type="ECO:0000256" key="2">
    <source>
        <dbReference type="ARBA" id="ARBA00023015"/>
    </source>
</evidence>
<dbReference type="PANTHER" id="PTHR43133">
    <property type="entry name" value="RNA POLYMERASE ECF-TYPE SIGMA FACTO"/>
    <property type="match status" value="1"/>
</dbReference>
<keyword evidence="2" id="KW-0805">Transcription regulation</keyword>
<dbReference type="InterPro" id="IPR007627">
    <property type="entry name" value="RNA_pol_sigma70_r2"/>
</dbReference>
<dbReference type="InterPro" id="IPR013324">
    <property type="entry name" value="RNA_pol_sigma_r3/r4-like"/>
</dbReference>
<keyword evidence="4" id="KW-0804">Transcription</keyword>
<evidence type="ECO:0000313" key="7">
    <source>
        <dbReference type="EMBL" id="KON89573.1"/>
    </source>
</evidence>
<dbReference type="NCBIfam" id="TIGR02937">
    <property type="entry name" value="sigma70-ECF"/>
    <property type="match status" value="1"/>
</dbReference>
<dbReference type="STRING" id="1459.AF332_23935"/>
<reference evidence="8" key="1">
    <citation type="submission" date="2015-07" db="EMBL/GenBank/DDBJ databases">
        <title>Fjat-10036 dsm4.</title>
        <authorList>
            <person name="Liu B."/>
            <person name="Wang J."/>
            <person name="Zhu Y."/>
            <person name="Liu G."/>
            <person name="Chen Q."/>
            <person name="Chen Z."/>
            <person name="Lan J."/>
            <person name="Che J."/>
            <person name="Ge C."/>
            <person name="Shi H."/>
            <person name="Pan Z."/>
            <person name="Liu X."/>
        </authorList>
    </citation>
    <scope>NUCLEOTIDE SEQUENCE [LARGE SCALE GENOMIC DNA]</scope>
    <source>
        <strain evidence="8">DSM 4</strain>
    </source>
</reference>
<keyword evidence="3" id="KW-0731">Sigma factor</keyword>
<feature type="domain" description="RNA polymerase sigma-70 region 2" evidence="5">
    <location>
        <begin position="30"/>
        <end position="97"/>
    </location>
</feature>
<organism evidence="7 8">
    <name type="scientific">Sporosarcina globispora</name>
    <name type="common">Bacillus globisporus</name>
    <dbReference type="NCBI Taxonomy" id="1459"/>
    <lineage>
        <taxon>Bacteria</taxon>
        <taxon>Bacillati</taxon>
        <taxon>Bacillota</taxon>
        <taxon>Bacilli</taxon>
        <taxon>Bacillales</taxon>
        <taxon>Caryophanaceae</taxon>
        <taxon>Sporosarcina</taxon>
    </lineage>
</organism>
<dbReference type="Gene3D" id="1.10.10.10">
    <property type="entry name" value="Winged helix-like DNA-binding domain superfamily/Winged helix DNA-binding domain"/>
    <property type="match status" value="1"/>
</dbReference>
<dbReference type="EMBL" id="LGUF01000007">
    <property type="protein sequence ID" value="KON89573.1"/>
    <property type="molecule type" value="Genomic_DNA"/>
</dbReference>
<dbReference type="Proteomes" id="UP000037109">
    <property type="component" value="Unassembled WGS sequence"/>
</dbReference>
<dbReference type="PATRIC" id="fig|1459.3.peg.5277"/>
<evidence type="ECO:0000259" key="5">
    <source>
        <dbReference type="Pfam" id="PF04542"/>
    </source>
</evidence>
<comment type="caution">
    <text evidence="7">The sequence shown here is derived from an EMBL/GenBank/DDBJ whole genome shotgun (WGS) entry which is preliminary data.</text>
</comment>
<sequence>MIGKRGKKRMEEKDLIISAKRGDQLAFAMLFKNNYPFLVKYLIKITMNPDTAEELAQETMAKCVEKIGLFNGKSKFSSWLISIATNLYIDQKRRSKRERNWKAQEEAFRRMKWHLESRNEEWNDALSALGKLKDEIRIPIVLKHYYGYSYEEIGEMMKISPGTVKSRVHNGIMSAREELKLHGEQESAAAGTRSSR</sequence>
<accession>A0A0M0GIH9</accession>
<dbReference type="InterPro" id="IPR014284">
    <property type="entry name" value="RNA_pol_sigma-70_dom"/>
</dbReference>
<dbReference type="GO" id="GO:0003677">
    <property type="term" value="F:DNA binding"/>
    <property type="evidence" value="ECO:0007669"/>
    <property type="project" value="InterPro"/>
</dbReference>
<dbReference type="InterPro" id="IPR039425">
    <property type="entry name" value="RNA_pol_sigma-70-like"/>
</dbReference>
<proteinExistence type="inferred from homology"/>